<feature type="domain" description="UvrD-like helicase C-terminal" evidence="13">
    <location>
        <begin position="284"/>
        <end position="558"/>
    </location>
</feature>
<protein>
    <recommendedName>
        <fullName evidence="11">ATP-dependent DNA helicase</fullName>
        <ecNumber evidence="11">5.6.2.4</ecNumber>
    </recommendedName>
</protein>
<keyword evidence="7" id="KW-0413">Isomerase</keyword>
<dbReference type="InterPro" id="IPR014017">
    <property type="entry name" value="DNA_helicase_UvrD-like_C"/>
</dbReference>
<keyword evidence="2 10" id="KW-0547">Nucleotide-binding</keyword>
<dbReference type="GO" id="GO:0009314">
    <property type="term" value="P:response to radiation"/>
    <property type="evidence" value="ECO:0007669"/>
    <property type="project" value="UniProtKB-ARBA"/>
</dbReference>
<keyword evidence="4 10" id="KW-0347">Helicase</keyword>
<comment type="catalytic activity">
    <reaction evidence="9 11">
        <text>ATP + H2O = ADP + phosphate + H(+)</text>
        <dbReference type="Rhea" id="RHEA:13065"/>
        <dbReference type="ChEBI" id="CHEBI:15377"/>
        <dbReference type="ChEBI" id="CHEBI:15378"/>
        <dbReference type="ChEBI" id="CHEBI:30616"/>
        <dbReference type="ChEBI" id="CHEBI:43474"/>
        <dbReference type="ChEBI" id="CHEBI:456216"/>
        <dbReference type="EC" id="5.6.2.4"/>
    </reaction>
</comment>
<dbReference type="InterPro" id="IPR000212">
    <property type="entry name" value="DNA_helicase_UvrD/REP"/>
</dbReference>
<comment type="catalytic activity">
    <reaction evidence="8">
        <text>Couples ATP hydrolysis with the unwinding of duplex DNA by translocating in the 3'-5' direction.</text>
        <dbReference type="EC" id="5.6.2.4"/>
    </reaction>
</comment>
<dbReference type="Proteomes" id="UP000053326">
    <property type="component" value="Unassembled WGS sequence"/>
</dbReference>
<dbReference type="CDD" id="cd17932">
    <property type="entry name" value="DEXQc_UvrD"/>
    <property type="match status" value="1"/>
</dbReference>
<dbReference type="EMBL" id="LGFO01000014">
    <property type="protein sequence ID" value="KUK37067.1"/>
    <property type="molecule type" value="Genomic_DNA"/>
</dbReference>
<feature type="binding site" evidence="10">
    <location>
        <begin position="26"/>
        <end position="33"/>
    </location>
    <ligand>
        <name>ATP</name>
        <dbReference type="ChEBI" id="CHEBI:30616"/>
    </ligand>
</feature>
<evidence type="ECO:0000313" key="15">
    <source>
        <dbReference type="Proteomes" id="UP000053326"/>
    </source>
</evidence>
<gene>
    <name evidence="14" type="ORF">XD66_0230</name>
</gene>
<dbReference type="Pfam" id="PF21196">
    <property type="entry name" value="PcrA_UvrD_tudor"/>
    <property type="match status" value="1"/>
</dbReference>
<evidence type="ECO:0000256" key="5">
    <source>
        <dbReference type="ARBA" id="ARBA00022840"/>
    </source>
</evidence>
<evidence type="ECO:0000256" key="9">
    <source>
        <dbReference type="ARBA" id="ARBA00048988"/>
    </source>
</evidence>
<dbReference type="FunFam" id="1.10.10.160:FF:000001">
    <property type="entry name" value="ATP-dependent DNA helicase"/>
    <property type="match status" value="1"/>
</dbReference>
<dbReference type="Gene3D" id="3.40.50.300">
    <property type="entry name" value="P-loop containing nucleotide triphosphate hydrolases"/>
    <property type="match status" value="2"/>
</dbReference>
<dbReference type="SUPFAM" id="SSF52540">
    <property type="entry name" value="P-loop containing nucleoside triphosphate hydrolases"/>
    <property type="match status" value="1"/>
</dbReference>
<dbReference type="GO" id="GO:0000725">
    <property type="term" value="P:recombinational repair"/>
    <property type="evidence" value="ECO:0007669"/>
    <property type="project" value="TreeGrafter"/>
</dbReference>
<dbReference type="InterPro" id="IPR013986">
    <property type="entry name" value="DExx_box_DNA_helicase_dom_sf"/>
</dbReference>
<comment type="similarity">
    <text evidence="1 11">Belongs to the helicase family. UvrD subfamily.</text>
</comment>
<evidence type="ECO:0000256" key="8">
    <source>
        <dbReference type="ARBA" id="ARBA00034617"/>
    </source>
</evidence>
<keyword evidence="3 10" id="KW-0378">Hydrolase</keyword>
<dbReference type="GO" id="GO:0006260">
    <property type="term" value="P:DNA replication"/>
    <property type="evidence" value="ECO:0007669"/>
    <property type="project" value="InterPro"/>
</dbReference>
<evidence type="ECO:0000256" key="10">
    <source>
        <dbReference type="PROSITE-ProRule" id="PRU00560"/>
    </source>
</evidence>
<keyword evidence="6 11" id="KW-0238">DNA-binding</keyword>
<dbReference type="EC" id="5.6.2.4" evidence="11"/>
<dbReference type="PANTHER" id="PTHR11070:SF2">
    <property type="entry name" value="ATP-DEPENDENT DNA HELICASE SRS2"/>
    <property type="match status" value="1"/>
</dbReference>
<evidence type="ECO:0000259" key="12">
    <source>
        <dbReference type="PROSITE" id="PS51198"/>
    </source>
</evidence>
<evidence type="ECO:0000259" key="13">
    <source>
        <dbReference type="PROSITE" id="PS51217"/>
    </source>
</evidence>
<name>A0A101FHI3_9THEO</name>
<dbReference type="CDD" id="cd18807">
    <property type="entry name" value="SF1_C_UvrD"/>
    <property type="match status" value="1"/>
</dbReference>
<evidence type="ECO:0000256" key="2">
    <source>
        <dbReference type="ARBA" id="ARBA00022741"/>
    </source>
</evidence>
<dbReference type="GO" id="GO:0033202">
    <property type="term" value="C:DNA helicase complex"/>
    <property type="evidence" value="ECO:0007669"/>
    <property type="project" value="TreeGrafter"/>
</dbReference>
<dbReference type="PANTHER" id="PTHR11070">
    <property type="entry name" value="UVRD / RECB / PCRA DNA HELICASE FAMILY MEMBER"/>
    <property type="match status" value="1"/>
</dbReference>
<dbReference type="PROSITE" id="PS51217">
    <property type="entry name" value="UVRD_HELICASE_CTER"/>
    <property type="match status" value="1"/>
</dbReference>
<accession>A0A101FHI3</accession>
<dbReference type="Pfam" id="PF13361">
    <property type="entry name" value="UvrD_C"/>
    <property type="match status" value="2"/>
</dbReference>
<dbReference type="NCBIfam" id="TIGR01073">
    <property type="entry name" value="pcrA"/>
    <property type="match status" value="1"/>
</dbReference>
<dbReference type="GO" id="GO:0016887">
    <property type="term" value="F:ATP hydrolysis activity"/>
    <property type="evidence" value="ECO:0007669"/>
    <property type="project" value="RHEA"/>
</dbReference>
<feature type="domain" description="UvrD-like helicase ATP-binding" evidence="12">
    <location>
        <begin position="5"/>
        <end position="283"/>
    </location>
</feature>
<dbReference type="InterPro" id="IPR005751">
    <property type="entry name" value="ATP-dep_DNA_helicase_PcrA"/>
</dbReference>
<evidence type="ECO:0000256" key="6">
    <source>
        <dbReference type="ARBA" id="ARBA00023125"/>
    </source>
</evidence>
<organism evidence="14 15">
    <name type="scientific">Thermacetogenium phaeum</name>
    <dbReference type="NCBI Taxonomy" id="85874"/>
    <lineage>
        <taxon>Bacteria</taxon>
        <taxon>Bacillati</taxon>
        <taxon>Bacillota</taxon>
        <taxon>Clostridia</taxon>
        <taxon>Thermoanaerobacterales</taxon>
        <taxon>Thermoanaerobacteraceae</taxon>
        <taxon>Thermacetogenium</taxon>
    </lineage>
</organism>
<comment type="caution">
    <text evidence="14">The sequence shown here is derived from an EMBL/GenBank/DDBJ whole genome shotgun (WGS) entry which is preliminary data.</text>
</comment>
<dbReference type="GO" id="GO:0005524">
    <property type="term" value="F:ATP binding"/>
    <property type="evidence" value="ECO:0007669"/>
    <property type="project" value="UniProtKB-UniRule"/>
</dbReference>
<dbReference type="AlphaFoldDB" id="A0A101FHI3"/>
<dbReference type="FunFam" id="1.10.486.10:FF:000003">
    <property type="entry name" value="ATP-dependent DNA helicase"/>
    <property type="match status" value="1"/>
</dbReference>
<dbReference type="InterPro" id="IPR014016">
    <property type="entry name" value="UvrD-like_ATP-bd"/>
</dbReference>
<evidence type="ECO:0000313" key="14">
    <source>
        <dbReference type="EMBL" id="KUK37067.1"/>
    </source>
</evidence>
<dbReference type="PATRIC" id="fig|85874.4.peg.1345"/>
<dbReference type="Gene3D" id="1.10.486.10">
    <property type="entry name" value="PCRA, domain 4"/>
    <property type="match status" value="1"/>
</dbReference>
<evidence type="ECO:0000256" key="11">
    <source>
        <dbReference type="RuleBase" id="RU364053"/>
    </source>
</evidence>
<sequence>MDLHKELNPAQLEAVLHEGGPMIIFAGAGSGKTRVLTYRIAHLVQMGVSPFRVLAVTFTNRAAAEMRERVRGLVGSAARDIWISTFHSLAVRILRQEARFLPYDRDFVIYDEADQLTLIKHCLQELNVDDRKFRPRGVLAEIGSLKNELITPEDYREMTRNPREETIARIYAHYQQKLLQQNALDFDDLLMQTVELFRREPCVLEHYQHRFQHILVDEYQDTNHVQYVLVRQLAGGHRNLCVVGDDDQSIYRWRGADIRNILEFEKDYPEARVFKLEQNYRSTQRILAVANAVIANNRGRKPKELWTSNGIGDPVYYYQAFDERDEAQFVTATIRGLVSREEAGFGDCAVFYRTNAQSRSFEEEFIRCNIPYRIYGGVRFYERKEIKDILAYLRLIANPADEVSLRRIINVPRRGIGETVLARAEEMALREGKSLAVVLAEPERIPGLGGRAVKAVREFFRMVDGWRQLEGSLPIADLVERVLDETGYTSLLEAEKTVEAETRLENLREFLGVARQYDAGLDKSLAGFLEELALVADIDNYRPGEEAVVLMTIHSAKGMEFPVVFLTGMEEGLFPHAHALADEAEIEEERRLCYVGITRAQRRLYLSWATRRYLHGNGTSREPSRFLEEIPPEFLHPVVPGEGDGAAGSERLGAKGGQGIGCVGAFNEASAGTGEAAVTAVEPGIDFRVGDQVEHKKFGRGVVMETRIGPGGDLEIFVSFESAGFKHLMAKYAPLKKV</sequence>
<evidence type="ECO:0000256" key="1">
    <source>
        <dbReference type="ARBA" id="ARBA00009922"/>
    </source>
</evidence>
<dbReference type="GO" id="GO:0043138">
    <property type="term" value="F:3'-5' DNA helicase activity"/>
    <property type="evidence" value="ECO:0007669"/>
    <property type="project" value="UniProtKB-EC"/>
</dbReference>
<dbReference type="GO" id="GO:0003677">
    <property type="term" value="F:DNA binding"/>
    <property type="evidence" value="ECO:0007669"/>
    <property type="project" value="UniProtKB-KW"/>
</dbReference>
<keyword evidence="5 10" id="KW-0067">ATP-binding</keyword>
<reference evidence="15" key="1">
    <citation type="journal article" date="2015" name="MBio">
        <title>Genome-Resolved Metagenomic Analysis Reveals Roles for Candidate Phyla and Other Microbial Community Members in Biogeochemical Transformations in Oil Reservoirs.</title>
        <authorList>
            <person name="Hu P."/>
            <person name="Tom L."/>
            <person name="Singh A."/>
            <person name="Thomas B.C."/>
            <person name="Baker B.J."/>
            <person name="Piceno Y.M."/>
            <person name="Andersen G.L."/>
            <person name="Banfield J.F."/>
        </authorList>
    </citation>
    <scope>NUCLEOTIDE SEQUENCE [LARGE SCALE GENOMIC DNA]</scope>
</reference>
<dbReference type="Gene3D" id="1.10.10.160">
    <property type="match status" value="1"/>
</dbReference>
<dbReference type="PROSITE" id="PS51198">
    <property type="entry name" value="UVRD_HELICASE_ATP_BIND"/>
    <property type="match status" value="1"/>
</dbReference>
<evidence type="ECO:0000256" key="7">
    <source>
        <dbReference type="ARBA" id="ARBA00023235"/>
    </source>
</evidence>
<dbReference type="Pfam" id="PF00580">
    <property type="entry name" value="UvrD-helicase"/>
    <property type="match status" value="1"/>
</dbReference>
<dbReference type="InterPro" id="IPR027417">
    <property type="entry name" value="P-loop_NTPase"/>
</dbReference>
<evidence type="ECO:0000256" key="3">
    <source>
        <dbReference type="ARBA" id="ARBA00022801"/>
    </source>
</evidence>
<evidence type="ECO:0000256" key="4">
    <source>
        <dbReference type="ARBA" id="ARBA00022806"/>
    </source>
</evidence>
<dbReference type="GO" id="GO:0005829">
    <property type="term" value="C:cytosol"/>
    <property type="evidence" value="ECO:0007669"/>
    <property type="project" value="TreeGrafter"/>
</dbReference>
<proteinExistence type="inferred from homology"/>